<sequence>MADDAPGPAGLAAVQRWMQAVILDPAEAGPGAADQVVTASRRLPARERLRIYQQGYRMRLAECMRSLHPGSVHLLGHEIFDQFALEYVDAHPSRSPTLAGLSDGFAAHLGRTRPDTAPGAQREAWIDLLIDLVRFERVFAEVLDGPGPEDGSGDAPSSLRLFRACAPVHTYLAAVHRGLDPDPPGQRPVRLAAFRRDYTVVTRELSPAAYGRLLASRATDDLPT</sequence>
<name>A0ABQ2Z0K3_9ACTN</name>
<accession>A0ABQ2Z0K3</accession>
<dbReference type="RefSeq" id="WP_190024022.1">
    <property type="nucleotide sequence ID" value="NZ_BMUT01000011.1"/>
</dbReference>
<dbReference type="Proteomes" id="UP000659223">
    <property type="component" value="Unassembled WGS sequence"/>
</dbReference>
<comment type="caution">
    <text evidence="2">The sequence shown here is derived from an EMBL/GenBank/DDBJ whole genome shotgun (WGS) entry which is preliminary data.</text>
</comment>
<dbReference type="Pfam" id="PF09836">
    <property type="entry name" value="DUF2063"/>
    <property type="match status" value="1"/>
</dbReference>
<dbReference type="InterPro" id="IPR018640">
    <property type="entry name" value="DUF2063"/>
</dbReference>
<feature type="domain" description="Putative DNA-binding" evidence="1">
    <location>
        <begin position="14"/>
        <end position="109"/>
    </location>
</feature>
<proteinExistence type="predicted"/>
<dbReference type="EMBL" id="BMUT01000011">
    <property type="protein sequence ID" value="GGX98035.1"/>
    <property type="molecule type" value="Genomic_DNA"/>
</dbReference>
<evidence type="ECO:0000313" key="2">
    <source>
        <dbReference type="EMBL" id="GGX98035.1"/>
    </source>
</evidence>
<protein>
    <recommendedName>
        <fullName evidence="1">Putative DNA-binding domain-containing protein</fullName>
    </recommendedName>
</protein>
<dbReference type="Gene3D" id="1.10.150.690">
    <property type="entry name" value="DUF2063"/>
    <property type="match status" value="1"/>
</dbReference>
<keyword evidence="3" id="KW-1185">Reference proteome</keyword>
<evidence type="ECO:0000313" key="3">
    <source>
        <dbReference type="Proteomes" id="UP000659223"/>
    </source>
</evidence>
<organism evidence="2 3">
    <name type="scientific">Streptomyces hiroshimensis</name>
    <dbReference type="NCBI Taxonomy" id="66424"/>
    <lineage>
        <taxon>Bacteria</taxon>
        <taxon>Bacillati</taxon>
        <taxon>Actinomycetota</taxon>
        <taxon>Actinomycetes</taxon>
        <taxon>Kitasatosporales</taxon>
        <taxon>Streptomycetaceae</taxon>
        <taxon>Streptomyces</taxon>
    </lineage>
</organism>
<reference evidence="3" key="1">
    <citation type="journal article" date="2019" name="Int. J. Syst. Evol. Microbiol.">
        <title>The Global Catalogue of Microorganisms (GCM) 10K type strain sequencing project: providing services to taxonomists for standard genome sequencing and annotation.</title>
        <authorList>
            <consortium name="The Broad Institute Genomics Platform"/>
            <consortium name="The Broad Institute Genome Sequencing Center for Infectious Disease"/>
            <person name="Wu L."/>
            <person name="Ma J."/>
        </authorList>
    </citation>
    <scope>NUCLEOTIDE SEQUENCE [LARGE SCALE GENOMIC DNA]</scope>
    <source>
        <strain evidence="3">JCM 4586</strain>
    </source>
</reference>
<gene>
    <name evidence="2" type="ORF">GCM10010324_50480</name>
</gene>
<evidence type="ECO:0000259" key="1">
    <source>
        <dbReference type="Pfam" id="PF09836"/>
    </source>
</evidence>
<dbReference type="InterPro" id="IPR044922">
    <property type="entry name" value="DUF2063_N_sf"/>
</dbReference>